<feature type="compositionally biased region" description="Basic residues" evidence="1">
    <location>
        <begin position="1"/>
        <end position="11"/>
    </location>
</feature>
<accession>A0AAU6S592</accession>
<organism evidence="2">
    <name type="scientific">Myotis emarginatus feces associated gemycircularvirus 2</name>
    <dbReference type="NCBI Taxonomy" id="3139992"/>
    <lineage>
        <taxon>Viruses</taxon>
        <taxon>Monodnaviria</taxon>
        <taxon>Shotokuvirae</taxon>
        <taxon>Cressdnaviricota</taxon>
        <taxon>Repensiviricetes</taxon>
        <taxon>Geplafuvirales</taxon>
        <taxon>Genomoviridae</taxon>
        <taxon>Gemycircularvirus</taxon>
    </lineage>
</organism>
<dbReference type="EMBL" id="PP410082">
    <property type="protein sequence ID" value="WZK92894.1"/>
    <property type="molecule type" value="Genomic_DNA"/>
</dbReference>
<evidence type="ECO:0000313" key="2">
    <source>
        <dbReference type="EMBL" id="WZK92894.1"/>
    </source>
</evidence>
<feature type="compositionally biased region" description="Basic residues" evidence="1">
    <location>
        <begin position="18"/>
        <end position="46"/>
    </location>
</feature>
<sequence>MAYARKRRYTRRPSGSSRGRKTTRPSARRYRSTGRTRRYTRKRPMSKKSILNVTSEKKRDTMLAWTNTGTTGASITPKQDATYISAATGAFYIWCATSRDLLVGGQLAPKANESARTATTCYMRGLSEKLRIQSSSGLPWFHRRICFTAKGPTPYRLQYTGDSGAAAVELENSNGYVRFWQNQAVNNTTNYQNEVFALIFKGAQGVDWSDLITAPVDQRRITVKFDKTWTYRSGNANGMVKETKLWHAMNHNLVYNDDEAGTAEGTSAFSTTSKAGMGDYYVIDIIGGGAGGTASDILRIDSTSSLYWHEK</sequence>
<reference evidence="2" key="2">
    <citation type="submission" date="2024-02" db="EMBL/GenBank/DDBJ databases">
        <authorList>
            <person name="Buigues J."/>
            <person name="Vinals A."/>
            <person name="Martinez-Recio R."/>
            <person name="S Monros J."/>
            <person name="Sanjuan R."/>
            <person name="Cuevas J.M."/>
        </authorList>
    </citation>
    <scope>NUCLEOTIDE SEQUENCE</scope>
    <source>
        <strain evidence="2">MAVG24</strain>
    </source>
</reference>
<feature type="region of interest" description="Disordered" evidence="1">
    <location>
        <begin position="1"/>
        <end position="53"/>
    </location>
</feature>
<proteinExistence type="predicted"/>
<evidence type="ECO:0000256" key="1">
    <source>
        <dbReference type="SAM" id="MobiDB-lite"/>
    </source>
</evidence>
<reference evidence="2" key="1">
    <citation type="journal article" date="2024" name="Microbiol. Spectr.">
        <title>Full-genome sequencing of dozens of new DNA viruses found in Spanish bat feces.</title>
        <authorList>
            <person name="Buigues J."/>
            <person name="Vinals A."/>
            <person name="Martinez-Recio R."/>
            <person name="Monros J.S."/>
            <person name="Sanjuan R."/>
            <person name="Cuevas J.M."/>
        </authorList>
    </citation>
    <scope>NUCLEOTIDE SEQUENCE</scope>
    <source>
        <strain evidence="2">MAVG24</strain>
    </source>
</reference>
<protein>
    <submittedName>
        <fullName evidence="2">Capsid protein</fullName>
    </submittedName>
</protein>
<name>A0AAU6S592_9VIRU</name>